<feature type="compositionally biased region" description="Polar residues" evidence="1">
    <location>
        <begin position="591"/>
        <end position="600"/>
    </location>
</feature>
<feature type="compositionally biased region" description="Basic and acidic residues" evidence="1">
    <location>
        <begin position="403"/>
        <end position="413"/>
    </location>
</feature>
<feature type="compositionally biased region" description="Basic residues" evidence="1">
    <location>
        <begin position="321"/>
        <end position="334"/>
    </location>
</feature>
<dbReference type="AlphaFoldDB" id="A0A0C9YG46"/>
<dbReference type="EMBL" id="KN833722">
    <property type="protein sequence ID" value="KIK23890.1"/>
    <property type="molecule type" value="Genomic_DNA"/>
</dbReference>
<feature type="compositionally biased region" description="Low complexity" evidence="1">
    <location>
        <begin position="435"/>
        <end position="447"/>
    </location>
</feature>
<keyword evidence="4" id="KW-1185">Reference proteome</keyword>
<feature type="compositionally biased region" description="Basic and acidic residues" evidence="1">
    <location>
        <begin position="385"/>
        <end position="394"/>
    </location>
</feature>
<dbReference type="OrthoDB" id="79367at2759"/>
<feature type="compositionally biased region" description="Basic and acidic residues" evidence="1">
    <location>
        <begin position="307"/>
        <end position="320"/>
    </location>
</feature>
<evidence type="ECO:0000313" key="3">
    <source>
        <dbReference type="EMBL" id="KIK23890.1"/>
    </source>
</evidence>
<feature type="compositionally biased region" description="Basic and acidic residues" evidence="1">
    <location>
        <begin position="619"/>
        <end position="635"/>
    </location>
</feature>
<dbReference type="Gene3D" id="1.25.40.90">
    <property type="match status" value="1"/>
</dbReference>
<feature type="compositionally biased region" description="Basic and acidic residues" evidence="1">
    <location>
        <begin position="366"/>
        <end position="375"/>
    </location>
</feature>
<organism evidence="3 4">
    <name type="scientific">Pisolithus microcarpus 441</name>
    <dbReference type="NCBI Taxonomy" id="765257"/>
    <lineage>
        <taxon>Eukaryota</taxon>
        <taxon>Fungi</taxon>
        <taxon>Dikarya</taxon>
        <taxon>Basidiomycota</taxon>
        <taxon>Agaricomycotina</taxon>
        <taxon>Agaricomycetes</taxon>
        <taxon>Agaricomycetidae</taxon>
        <taxon>Boletales</taxon>
        <taxon>Sclerodermatineae</taxon>
        <taxon>Pisolithaceae</taxon>
        <taxon>Pisolithus</taxon>
    </lineage>
</organism>
<feature type="region of interest" description="Disordered" evidence="1">
    <location>
        <begin position="259"/>
        <end position="482"/>
    </location>
</feature>
<reference evidence="4" key="2">
    <citation type="submission" date="2015-01" db="EMBL/GenBank/DDBJ databases">
        <title>Evolutionary Origins and Diversification of the Mycorrhizal Mutualists.</title>
        <authorList>
            <consortium name="DOE Joint Genome Institute"/>
            <consortium name="Mycorrhizal Genomics Consortium"/>
            <person name="Kohler A."/>
            <person name="Kuo A."/>
            <person name="Nagy L.G."/>
            <person name="Floudas D."/>
            <person name="Copeland A."/>
            <person name="Barry K.W."/>
            <person name="Cichocki N."/>
            <person name="Veneault-Fourrey C."/>
            <person name="LaButti K."/>
            <person name="Lindquist E.A."/>
            <person name="Lipzen A."/>
            <person name="Lundell T."/>
            <person name="Morin E."/>
            <person name="Murat C."/>
            <person name="Riley R."/>
            <person name="Ohm R."/>
            <person name="Sun H."/>
            <person name="Tunlid A."/>
            <person name="Henrissat B."/>
            <person name="Grigoriev I.V."/>
            <person name="Hibbett D.S."/>
            <person name="Martin F."/>
        </authorList>
    </citation>
    <scope>NUCLEOTIDE SEQUENCE [LARGE SCALE GENOMIC DNA]</scope>
    <source>
        <strain evidence="4">441</strain>
    </source>
</reference>
<proteinExistence type="predicted"/>
<feature type="region of interest" description="Disordered" evidence="1">
    <location>
        <begin position="619"/>
        <end position="646"/>
    </location>
</feature>
<dbReference type="SMART" id="SM00582">
    <property type="entry name" value="RPR"/>
    <property type="match status" value="1"/>
</dbReference>
<dbReference type="Proteomes" id="UP000054018">
    <property type="component" value="Unassembled WGS sequence"/>
</dbReference>
<feature type="compositionally biased region" description="Gly residues" evidence="1">
    <location>
        <begin position="573"/>
        <end position="582"/>
    </location>
</feature>
<dbReference type="HOGENOM" id="CLU_018327_1_0_1"/>
<dbReference type="SUPFAM" id="SSF48464">
    <property type="entry name" value="ENTH/VHS domain"/>
    <property type="match status" value="1"/>
</dbReference>
<feature type="compositionally biased region" description="Basic and acidic residues" evidence="1">
    <location>
        <begin position="335"/>
        <end position="355"/>
    </location>
</feature>
<dbReference type="InterPro" id="IPR008942">
    <property type="entry name" value="ENTH_VHS"/>
</dbReference>
<protein>
    <submittedName>
        <fullName evidence="3">Unplaced genomic scaffold scaffold_38, whole genome shotgun sequence</fullName>
    </submittedName>
</protein>
<dbReference type="Pfam" id="PF04818">
    <property type="entry name" value="CID"/>
    <property type="match status" value="1"/>
</dbReference>
<dbReference type="PROSITE" id="PS51391">
    <property type="entry name" value="CID"/>
    <property type="match status" value="1"/>
</dbReference>
<accession>A0A0C9YG46</accession>
<reference evidence="3 4" key="1">
    <citation type="submission" date="2014-04" db="EMBL/GenBank/DDBJ databases">
        <authorList>
            <consortium name="DOE Joint Genome Institute"/>
            <person name="Kuo A."/>
            <person name="Kohler A."/>
            <person name="Costa M.D."/>
            <person name="Nagy L.G."/>
            <person name="Floudas D."/>
            <person name="Copeland A."/>
            <person name="Barry K.W."/>
            <person name="Cichocki N."/>
            <person name="Veneault-Fourrey C."/>
            <person name="LaButti K."/>
            <person name="Lindquist E.A."/>
            <person name="Lipzen A."/>
            <person name="Lundell T."/>
            <person name="Morin E."/>
            <person name="Murat C."/>
            <person name="Sun H."/>
            <person name="Tunlid A."/>
            <person name="Henrissat B."/>
            <person name="Grigoriev I.V."/>
            <person name="Hibbett D.S."/>
            <person name="Martin F."/>
            <person name="Nordberg H.P."/>
            <person name="Cantor M.N."/>
            <person name="Hua S.X."/>
        </authorList>
    </citation>
    <scope>NUCLEOTIDE SEQUENCE [LARGE SCALE GENOMIC DNA]</scope>
    <source>
        <strain evidence="3 4">441</strain>
    </source>
</reference>
<dbReference type="InterPro" id="IPR006569">
    <property type="entry name" value="CID_dom"/>
</dbReference>
<evidence type="ECO:0000313" key="4">
    <source>
        <dbReference type="Proteomes" id="UP000054018"/>
    </source>
</evidence>
<evidence type="ECO:0000259" key="2">
    <source>
        <dbReference type="PROSITE" id="PS51391"/>
    </source>
</evidence>
<feature type="domain" description="CID" evidence="2">
    <location>
        <begin position="1"/>
        <end position="151"/>
    </location>
</feature>
<feature type="region of interest" description="Disordered" evidence="1">
    <location>
        <begin position="202"/>
        <end position="223"/>
    </location>
</feature>
<feature type="compositionally biased region" description="Low complexity" evidence="1">
    <location>
        <begin position="414"/>
        <end position="425"/>
    </location>
</feature>
<dbReference type="STRING" id="765257.A0A0C9YG46"/>
<feature type="region of interest" description="Disordered" evidence="1">
    <location>
        <begin position="536"/>
        <end position="600"/>
    </location>
</feature>
<feature type="compositionally biased region" description="Polar residues" evidence="1">
    <location>
        <begin position="460"/>
        <end position="482"/>
    </location>
</feature>
<sequence length="661" mass="71434">MSALDEFENILKDVVSAKRLSASKMNKLTEIALKTLNDDAKLVAILYRTHKSLPDSAKVSSLYAFDALARAARSSVTKHGLTADVNPGKGNAATFLLKMEGVLEGLFRDMIAINNAEAKEKTKKVLDIWIKSNTFPSTMLTRLRDMLMDVPKESVVNSTLPGPQVAVEALQQSTTPPSSLPTTAASNPDVQSTLLSLLGQAAQATAPNTANSQQVPKNDALASPPQLGQAQLALLQQLALTAKLGSVAQLQSAAPVVRSPTLTGQGSTPPNAVADIFRSPSRPPPGSHPRPVSNHGDPRHGGSGFSERPKDRHEYFDDRHPHRGSYRGGYRGRRDRWEDRSRDRRQKDRDWDPSSRPRNSRSRSPRRSEWRDGGRQHSPPRRHVSGKDPYHTEHPPSSAAPESGKDEFGRDLRPSSASPPRSVSVNDAPTRDRMVPSVDPASAAAPDCRIPVPEQLPSVAANTPAQSTETHASNSAASEEQQQGLDQFDITTFDATAASSWEALGNMWKTTRGYLPSQEELMQFVLASGMAMAGSTATSHYDDSQGGQWEAGWTDQGTRGSGGWQTEGVRGYTNGGQGGYAGHGNYRDAGQHSNAGQSQHSDAVILSDNVATMGEVDRRSIPGEQSDVHDNESKLGDGQPRGAGRMQRVGDKWVFVRELGH</sequence>
<name>A0A0C9YG46_9AGAM</name>
<evidence type="ECO:0000256" key="1">
    <source>
        <dbReference type="SAM" id="MobiDB-lite"/>
    </source>
</evidence>
<feature type="compositionally biased region" description="Polar residues" evidence="1">
    <location>
        <begin position="260"/>
        <end position="270"/>
    </location>
</feature>
<gene>
    <name evidence="3" type="ORF">PISMIDRAFT_432567</name>
</gene>